<dbReference type="InterPro" id="IPR013833">
    <property type="entry name" value="Cyt_c_oxidase_su3_a-hlx"/>
</dbReference>
<evidence type="ECO:0000259" key="8">
    <source>
        <dbReference type="PROSITE" id="PS50253"/>
    </source>
</evidence>
<dbReference type="KEGG" id="pgin:FRZ67_11845"/>
<feature type="transmembrane region" description="Helical" evidence="7">
    <location>
        <begin position="87"/>
        <end position="106"/>
    </location>
</feature>
<comment type="subcellular location">
    <subcellularLocation>
        <location evidence="6">Cell membrane</location>
        <topology evidence="6">Multi-pass membrane protein</topology>
    </subcellularLocation>
    <subcellularLocation>
        <location evidence="1">Membrane</location>
        <topology evidence="1">Multi-pass membrane protein</topology>
    </subcellularLocation>
</comment>
<feature type="domain" description="Heme-copper oxidase subunit III family profile" evidence="8">
    <location>
        <begin position="1"/>
        <end position="191"/>
    </location>
</feature>
<dbReference type="InterPro" id="IPR000298">
    <property type="entry name" value="Cyt_c_oxidase-like_su3"/>
</dbReference>
<comment type="similarity">
    <text evidence="2 6">Belongs to the cytochrome c oxidase subunit 3 family.</text>
</comment>
<dbReference type="GO" id="GO:0019646">
    <property type="term" value="P:aerobic electron transport chain"/>
    <property type="evidence" value="ECO:0007669"/>
    <property type="project" value="InterPro"/>
</dbReference>
<dbReference type="OrthoDB" id="679789at2"/>
<accession>A0A5B8VGV5</accession>
<evidence type="ECO:0000256" key="7">
    <source>
        <dbReference type="SAM" id="Phobius"/>
    </source>
</evidence>
<evidence type="ECO:0000313" key="10">
    <source>
        <dbReference type="Proteomes" id="UP000321533"/>
    </source>
</evidence>
<evidence type="ECO:0000256" key="4">
    <source>
        <dbReference type="ARBA" id="ARBA00022989"/>
    </source>
</evidence>
<keyword evidence="4 7" id="KW-1133">Transmembrane helix</keyword>
<gene>
    <name evidence="9" type="ORF">FRZ67_11845</name>
</gene>
<dbReference type="GO" id="GO:0005886">
    <property type="term" value="C:plasma membrane"/>
    <property type="evidence" value="ECO:0007669"/>
    <property type="project" value="UniProtKB-SubCell"/>
</dbReference>
<name>A0A5B8VGV5_9BACT</name>
<evidence type="ECO:0000313" key="9">
    <source>
        <dbReference type="EMBL" id="QEC70212.1"/>
    </source>
</evidence>
<organism evidence="9 10">
    <name type="scientific">Panacibacter ginsenosidivorans</name>
    <dbReference type="NCBI Taxonomy" id="1813871"/>
    <lineage>
        <taxon>Bacteria</taxon>
        <taxon>Pseudomonadati</taxon>
        <taxon>Bacteroidota</taxon>
        <taxon>Chitinophagia</taxon>
        <taxon>Chitinophagales</taxon>
        <taxon>Chitinophagaceae</taxon>
        <taxon>Panacibacter</taxon>
    </lineage>
</organism>
<feature type="transmembrane region" description="Helical" evidence="7">
    <location>
        <begin position="126"/>
        <end position="151"/>
    </location>
</feature>
<dbReference type="AlphaFoldDB" id="A0A5B8VGV5"/>
<evidence type="ECO:0000256" key="5">
    <source>
        <dbReference type="ARBA" id="ARBA00023136"/>
    </source>
</evidence>
<dbReference type="InterPro" id="IPR024791">
    <property type="entry name" value="Cyt_c/ubiquinol_Oxase_su3"/>
</dbReference>
<keyword evidence="3 6" id="KW-0812">Transmembrane</keyword>
<evidence type="ECO:0000256" key="3">
    <source>
        <dbReference type="ARBA" id="ARBA00022692"/>
    </source>
</evidence>
<evidence type="ECO:0000256" key="6">
    <source>
        <dbReference type="RuleBase" id="RU003376"/>
    </source>
</evidence>
<evidence type="ECO:0000256" key="1">
    <source>
        <dbReference type="ARBA" id="ARBA00004141"/>
    </source>
</evidence>
<proteinExistence type="inferred from homology"/>
<dbReference type="Pfam" id="PF00510">
    <property type="entry name" value="COX3"/>
    <property type="match status" value="1"/>
</dbReference>
<dbReference type="Gene3D" id="1.20.120.80">
    <property type="entry name" value="Cytochrome c oxidase, subunit III, four-helix bundle"/>
    <property type="match status" value="1"/>
</dbReference>
<dbReference type="GO" id="GO:0004129">
    <property type="term" value="F:cytochrome-c oxidase activity"/>
    <property type="evidence" value="ECO:0007669"/>
    <property type="project" value="InterPro"/>
</dbReference>
<feature type="transmembrane region" description="Helical" evidence="7">
    <location>
        <begin position="54"/>
        <end position="75"/>
    </location>
</feature>
<dbReference type="PANTHER" id="PTHR11403">
    <property type="entry name" value="CYTOCHROME C OXIDASE SUBUNIT III"/>
    <property type="match status" value="1"/>
</dbReference>
<keyword evidence="5 7" id="KW-0472">Membrane</keyword>
<feature type="transmembrane region" description="Helical" evidence="7">
    <location>
        <begin position="17"/>
        <end position="39"/>
    </location>
</feature>
<reference evidence="9 10" key="1">
    <citation type="journal article" date="2016" name="Int. J. Syst. Evol. Microbiol.">
        <title>Panacibacter ginsenosidivorans gen. nov., sp. nov., with ginsenoside converting activity isolated from soil of a ginseng field.</title>
        <authorList>
            <person name="Siddiqi M.Z."/>
            <person name="Muhammad Shafi S."/>
            <person name="Choi K.D."/>
            <person name="Im W.T."/>
        </authorList>
    </citation>
    <scope>NUCLEOTIDE SEQUENCE [LARGE SCALE GENOMIC DNA]</scope>
    <source>
        <strain evidence="9 10">Gsoil1550</strain>
    </source>
</reference>
<sequence>MTTVSSNQRSRIHPHKFTLWVAMGSIVMMFAGLTSAYIVRSNQVNWLEFSLPVIFWYSTAVIILSSITMHLSVKAFKAREMQRYRRLITITAILGVTFGVLQFIGFQYLGNHGVQLIGQGSNPAASFLAIITGLHVLHVLGGVVAILVIFFRAFSARFKSYDTVPVEVVSTYWHFVDILWIYLFVFFSLTH</sequence>
<evidence type="ECO:0000256" key="2">
    <source>
        <dbReference type="ARBA" id="ARBA00010581"/>
    </source>
</evidence>
<feature type="transmembrane region" description="Helical" evidence="7">
    <location>
        <begin position="172"/>
        <end position="189"/>
    </location>
</feature>
<dbReference type="PROSITE" id="PS50253">
    <property type="entry name" value="COX3"/>
    <property type="match status" value="1"/>
</dbReference>
<dbReference type="SUPFAM" id="SSF81452">
    <property type="entry name" value="Cytochrome c oxidase subunit III-like"/>
    <property type="match status" value="1"/>
</dbReference>
<dbReference type="EMBL" id="CP042435">
    <property type="protein sequence ID" value="QEC70212.1"/>
    <property type="molecule type" value="Genomic_DNA"/>
</dbReference>
<keyword evidence="10" id="KW-1185">Reference proteome</keyword>
<dbReference type="InterPro" id="IPR035973">
    <property type="entry name" value="Cyt_c_oxidase_su3-like_sf"/>
</dbReference>
<protein>
    <submittedName>
        <fullName evidence="9">Heme-copper oxidase subunit III</fullName>
    </submittedName>
</protein>
<dbReference type="PANTHER" id="PTHR11403:SF10">
    <property type="entry name" value="CYTOCHROME C OXIDASE"/>
    <property type="match status" value="1"/>
</dbReference>
<dbReference type="Proteomes" id="UP000321533">
    <property type="component" value="Chromosome"/>
</dbReference>